<evidence type="ECO:0000259" key="5">
    <source>
        <dbReference type="Pfam" id="PF16077"/>
    </source>
</evidence>
<evidence type="ECO:0000313" key="6">
    <source>
        <dbReference type="Proteomes" id="UP000695022"/>
    </source>
</evidence>
<reference evidence="7 8" key="1">
    <citation type="submission" date="2025-05" db="UniProtKB">
        <authorList>
            <consortium name="RefSeq"/>
        </authorList>
    </citation>
    <scope>IDENTIFICATION</scope>
</reference>
<dbReference type="InterPro" id="IPR052444">
    <property type="entry name" value="Spz/Toll_ligand-like"/>
</dbReference>
<organism evidence="6 8">
    <name type="scientific">Priapulus caudatus</name>
    <name type="common">Priapulid worm</name>
    <dbReference type="NCBI Taxonomy" id="37621"/>
    <lineage>
        <taxon>Eukaryota</taxon>
        <taxon>Metazoa</taxon>
        <taxon>Ecdysozoa</taxon>
        <taxon>Scalidophora</taxon>
        <taxon>Priapulida</taxon>
        <taxon>Priapulimorpha</taxon>
        <taxon>Priapulimorphida</taxon>
        <taxon>Priapulidae</taxon>
        <taxon>Priapulus</taxon>
    </lineage>
</organism>
<dbReference type="SUPFAM" id="SSF57501">
    <property type="entry name" value="Cystine-knot cytokines"/>
    <property type="match status" value="1"/>
</dbReference>
<keyword evidence="2" id="KW-1015">Disulfide bond</keyword>
<dbReference type="PANTHER" id="PTHR23199">
    <property type="entry name" value="NEUROTROPHIN 1-RELATED"/>
    <property type="match status" value="1"/>
</dbReference>
<name>A0ABM1EKM3_PRICU</name>
<evidence type="ECO:0000256" key="2">
    <source>
        <dbReference type="ARBA" id="ARBA00023157"/>
    </source>
</evidence>
<evidence type="ECO:0000313" key="8">
    <source>
        <dbReference type="RefSeq" id="XP_014672744.1"/>
    </source>
</evidence>
<sequence>MFSSIIAYISIVVGISFLPNGGAASNVVLREYITSKRVDMNRILQLKDLGLEEQFSQDASPQIRTAALDAITRSFNFSGVPVLTCDNTVVTDKLFDPTTGLLRRKRQIGTCPKDSCIDAPVPVCNITRRLSKPLFGYNPNGEFRVIVQMPTLEQCVEIIHCSSNTCNLVKGRCQLDYRLEQLMVFDPIQDIPFSDYIFVPSGCTCRVRISTLK</sequence>
<dbReference type="InterPro" id="IPR032104">
    <property type="entry name" value="Spaetzle"/>
</dbReference>
<accession>A0ABM1EKM3</accession>
<evidence type="ECO:0000256" key="1">
    <source>
        <dbReference type="ARBA" id="ARBA00022729"/>
    </source>
</evidence>
<evidence type="ECO:0000256" key="4">
    <source>
        <dbReference type="SAM" id="Phobius"/>
    </source>
</evidence>
<dbReference type="Proteomes" id="UP000695022">
    <property type="component" value="Unplaced"/>
</dbReference>
<keyword evidence="4" id="KW-1133">Transmembrane helix</keyword>
<keyword evidence="3" id="KW-0325">Glycoprotein</keyword>
<protein>
    <submittedName>
        <fullName evidence="7 8">Uncharacterized protein LOC106813096</fullName>
    </submittedName>
</protein>
<proteinExistence type="predicted"/>
<keyword evidence="6" id="KW-1185">Reference proteome</keyword>
<dbReference type="PANTHER" id="PTHR23199:SF12">
    <property type="entry name" value="NEUROTROPHIN 1-RELATED"/>
    <property type="match status" value="1"/>
</dbReference>
<dbReference type="RefSeq" id="XP_014672674.1">
    <property type="nucleotide sequence ID" value="XM_014817188.1"/>
</dbReference>
<evidence type="ECO:0000256" key="3">
    <source>
        <dbReference type="ARBA" id="ARBA00023180"/>
    </source>
</evidence>
<feature type="transmembrane region" description="Helical" evidence="4">
    <location>
        <begin position="6"/>
        <end position="29"/>
    </location>
</feature>
<dbReference type="Pfam" id="PF16077">
    <property type="entry name" value="Spaetzle"/>
    <property type="match status" value="1"/>
</dbReference>
<gene>
    <name evidence="7 8" type="primary">LOC106813096</name>
</gene>
<feature type="domain" description="Spaetzle" evidence="5">
    <location>
        <begin position="123"/>
        <end position="207"/>
    </location>
</feature>
<dbReference type="RefSeq" id="XP_014672744.1">
    <property type="nucleotide sequence ID" value="XM_014817258.1"/>
</dbReference>
<dbReference type="GeneID" id="106813096"/>
<keyword evidence="4" id="KW-0812">Transmembrane</keyword>
<dbReference type="Gene3D" id="2.10.90.10">
    <property type="entry name" value="Cystine-knot cytokines"/>
    <property type="match status" value="1"/>
</dbReference>
<keyword evidence="4" id="KW-0472">Membrane</keyword>
<dbReference type="InterPro" id="IPR029034">
    <property type="entry name" value="Cystine-knot_cytokine"/>
</dbReference>
<keyword evidence="1" id="KW-0732">Signal</keyword>
<evidence type="ECO:0000313" key="7">
    <source>
        <dbReference type="RefSeq" id="XP_014672674.1"/>
    </source>
</evidence>